<evidence type="ECO:0000313" key="3">
    <source>
        <dbReference type="Proteomes" id="UP001209854"/>
    </source>
</evidence>
<dbReference type="InterPro" id="IPR036709">
    <property type="entry name" value="Autotransporte_beta_dom_sf"/>
</dbReference>
<dbReference type="RefSeq" id="WP_262563683.1">
    <property type="nucleotide sequence ID" value="NZ_JAPFCC010000001.1"/>
</dbReference>
<dbReference type="Pfam" id="PF03797">
    <property type="entry name" value="Autotransporter"/>
    <property type="match status" value="1"/>
</dbReference>
<dbReference type="SUPFAM" id="SSF103515">
    <property type="entry name" value="Autotransporter"/>
    <property type="match status" value="1"/>
</dbReference>
<reference evidence="2 3" key="1">
    <citation type="submission" date="2022-10" db="EMBL/GenBank/DDBJ databases">
        <title>High-quality genome sequences of two octocoral-associated bacteria, Endozoicomonas euniceicola EF212 and Endozoicomonas gorgoniicola PS125.</title>
        <authorList>
            <person name="Chiou Y.-J."/>
            <person name="Chen Y.-H."/>
        </authorList>
    </citation>
    <scope>NUCLEOTIDE SEQUENCE [LARGE SCALE GENOMIC DNA]</scope>
    <source>
        <strain evidence="2 3">PS125</strain>
    </source>
</reference>
<evidence type="ECO:0000313" key="2">
    <source>
        <dbReference type="EMBL" id="MCW7553942.1"/>
    </source>
</evidence>
<feature type="domain" description="Autotransporter" evidence="1">
    <location>
        <begin position="406"/>
        <end position="667"/>
    </location>
</feature>
<keyword evidence="3" id="KW-1185">Reference proteome</keyword>
<proteinExistence type="predicted"/>
<gene>
    <name evidence="2" type="ORF">NX722_15190</name>
</gene>
<dbReference type="Gene3D" id="2.40.128.130">
    <property type="entry name" value="Autotransporter beta-domain"/>
    <property type="match status" value="1"/>
</dbReference>
<dbReference type="SMART" id="SM00869">
    <property type="entry name" value="Autotransporter"/>
    <property type="match status" value="1"/>
</dbReference>
<dbReference type="PROSITE" id="PS51208">
    <property type="entry name" value="AUTOTRANSPORTER"/>
    <property type="match status" value="1"/>
</dbReference>
<dbReference type="InterPro" id="IPR005546">
    <property type="entry name" value="Autotransporte_beta"/>
</dbReference>
<dbReference type="InterPro" id="IPR006315">
    <property type="entry name" value="OM_autotransptr_brl_dom"/>
</dbReference>
<name>A0ABT3MX39_9GAMM</name>
<dbReference type="EMBL" id="JAPFCC010000001">
    <property type="protein sequence ID" value="MCW7553942.1"/>
    <property type="molecule type" value="Genomic_DNA"/>
</dbReference>
<dbReference type="Proteomes" id="UP001209854">
    <property type="component" value="Unassembled WGS sequence"/>
</dbReference>
<sequence>MSSCTIDVSKSAKGTLYTVKDGASGQLTLTGFQEALYRGSVLRFEGDSSAMTVKILPEAQLSADYDAIEITEGAKTGIITIQGKVNSRFQHALNVHAGSQHQKIQIDQNAVLSNQSPYHPAVHIDNTATGELLFNGKGESEQSNVLMYSTDPNHLWGMDKLPAGIHKLVMPDTAELDSSKSPLVLGNKEHVLISDTPSSWCFADDSVIRMDASFLPGNYIEGTALIEGSDIVFGKNSKLFFKGLPPIGKTFTLFSATGQLIPPEVISANLFWIVVTELTTKPNHFNITFVARNDKVVINDLQSMGLSHNQALVVLNSYKYAPQAVKKEINRRINDNSYKYAPQTVQKEINRRINDNNALKALAEELTPRLAHTGTIVLDMSRKTSSVVDNRLALIQSKNTGVNTGDNMSGRHFWLEASGSKAELKSHQDDPGYDAKQYGITLGYDHDLPDTEHLVGVVFAYRKSDGDFAAGNKIDTRAWQLGIYGNVNMNTFGLEPQFIYTRARHSSKRRFNRQEDKADYNGNAYSFRMLAWWPMPIQPLAGLNITHVSTDKHHFRLTDQQIQSTSQTAYEAGVGARYFPNRAGFSPKAQVMLWYNFSNDSLDTHYRIGNGPVSVVSQSRDKQPLSLSGLLGFDYTSGQITSGCDINGVYRKNFSDMGFSCRFQYDF</sequence>
<dbReference type="NCBIfam" id="TIGR01414">
    <property type="entry name" value="autotrans_barl"/>
    <property type="match status" value="1"/>
</dbReference>
<evidence type="ECO:0000259" key="1">
    <source>
        <dbReference type="PROSITE" id="PS51208"/>
    </source>
</evidence>
<accession>A0ABT3MX39</accession>
<protein>
    <submittedName>
        <fullName evidence="2">Autotransporter outer membrane beta-barrel domain-containing protein</fullName>
    </submittedName>
</protein>
<comment type="caution">
    <text evidence="2">The sequence shown here is derived from an EMBL/GenBank/DDBJ whole genome shotgun (WGS) entry which is preliminary data.</text>
</comment>
<organism evidence="2 3">
    <name type="scientific">Endozoicomonas gorgoniicola</name>
    <dbReference type="NCBI Taxonomy" id="1234144"/>
    <lineage>
        <taxon>Bacteria</taxon>
        <taxon>Pseudomonadati</taxon>
        <taxon>Pseudomonadota</taxon>
        <taxon>Gammaproteobacteria</taxon>
        <taxon>Oceanospirillales</taxon>
        <taxon>Endozoicomonadaceae</taxon>
        <taxon>Endozoicomonas</taxon>
    </lineage>
</organism>